<gene>
    <name evidence="2" type="ORF">GSD1FS_0929</name>
</gene>
<dbReference type="InterPro" id="IPR051448">
    <property type="entry name" value="CdaR-like_regulators"/>
</dbReference>
<proteinExistence type="predicted"/>
<dbReference type="Gene3D" id="3.30.70.2730">
    <property type="match status" value="1"/>
</dbReference>
<comment type="caution">
    <text evidence="2">The sequence shown here is derived from an EMBL/GenBank/DDBJ whole genome shotgun (WGS) entry which is preliminary data.</text>
</comment>
<feature type="domain" description="PucR C-terminal helix-turn-helix" evidence="1">
    <location>
        <begin position="194"/>
        <end position="248"/>
    </location>
</feature>
<dbReference type="InterPro" id="IPR025736">
    <property type="entry name" value="PucR_C-HTH_dom"/>
</dbReference>
<dbReference type="Gene3D" id="1.10.10.2840">
    <property type="entry name" value="PucR C-terminal helix-turn-helix domain"/>
    <property type="match status" value="1"/>
</dbReference>
<accession>A0A7K1J559</accession>
<dbReference type="Proteomes" id="UP000487882">
    <property type="component" value="Unassembled WGS sequence"/>
</dbReference>
<dbReference type="PANTHER" id="PTHR33744:SF7">
    <property type="entry name" value="PUCR FAMILY TRANSCRIPTIONAL REGULATOR"/>
    <property type="match status" value="1"/>
</dbReference>
<dbReference type="AlphaFoldDB" id="A0A7K1J559"/>
<dbReference type="Pfam" id="PF13556">
    <property type="entry name" value="HTH_30"/>
    <property type="match status" value="1"/>
</dbReference>
<dbReference type="RefSeq" id="WP_155588558.1">
    <property type="nucleotide sequence ID" value="NZ_WNLP01000003.1"/>
</dbReference>
<keyword evidence="3" id="KW-1185">Reference proteome</keyword>
<sequence length="257" mass="27610">MPDILDLLGGDIDDNAVSRLVFECLISGIDDARVVSLMNLIGWRGNFQCFALGGTPAQSATDTFNQIGSAVRDFGGSHAVFGMYGNFAMACVQLEAAVSPEIVCTASLPAFAESDAVYLSPVREGVTGASRAVRETLFSLQAAPSLTNPSRPLRADELLPERALLGDDVAREELYQNVYLVLHGESEDDPSYITVSTFLKHGGSLEATAKELNVHPNTVRYRLKKAAETTGWDANDPRDAFVLNTAIALGRMRAARA</sequence>
<dbReference type="Gene3D" id="1.20.5.5100">
    <property type="match status" value="1"/>
</dbReference>
<organism evidence="2 3">
    <name type="scientific">Bifidobacterium canis</name>
    <dbReference type="NCBI Taxonomy" id="2610880"/>
    <lineage>
        <taxon>Bacteria</taxon>
        <taxon>Bacillati</taxon>
        <taxon>Actinomycetota</taxon>
        <taxon>Actinomycetes</taxon>
        <taxon>Bifidobacteriales</taxon>
        <taxon>Bifidobacteriaceae</taxon>
        <taxon>Bifidobacterium</taxon>
    </lineage>
</organism>
<evidence type="ECO:0000259" key="1">
    <source>
        <dbReference type="Pfam" id="PF13556"/>
    </source>
</evidence>
<evidence type="ECO:0000313" key="2">
    <source>
        <dbReference type="EMBL" id="MUH59595.1"/>
    </source>
</evidence>
<reference evidence="2 3" key="1">
    <citation type="submission" date="2019-09" db="EMBL/GenBank/DDBJ databases">
        <title>Bifidobacterium canis sp. nov., isolated from the digestive tract of German Shepherd dog puppy.</title>
        <authorList>
            <person name="Bunesova V."/>
        </authorList>
    </citation>
    <scope>NUCLEOTIDE SEQUENCE [LARGE SCALE GENOMIC DNA]</scope>
    <source>
        <strain evidence="2 3">GSD1FS</strain>
    </source>
</reference>
<protein>
    <submittedName>
        <fullName evidence="2">Polyketide synthase regulator</fullName>
    </submittedName>
</protein>
<dbReference type="PANTHER" id="PTHR33744">
    <property type="entry name" value="CARBOHYDRATE DIACID REGULATOR"/>
    <property type="match status" value="1"/>
</dbReference>
<dbReference type="EMBL" id="WNLP01000003">
    <property type="protein sequence ID" value="MUH59595.1"/>
    <property type="molecule type" value="Genomic_DNA"/>
</dbReference>
<evidence type="ECO:0000313" key="3">
    <source>
        <dbReference type="Proteomes" id="UP000487882"/>
    </source>
</evidence>
<name>A0A7K1J559_9BIFI</name>
<dbReference type="InterPro" id="IPR042070">
    <property type="entry name" value="PucR_C-HTH_sf"/>
</dbReference>